<evidence type="ECO:0000256" key="5">
    <source>
        <dbReference type="ARBA" id="ARBA00022692"/>
    </source>
</evidence>
<dbReference type="Pfam" id="PF07690">
    <property type="entry name" value="MFS_1"/>
    <property type="match status" value="1"/>
</dbReference>
<keyword evidence="11" id="KW-1185">Reference proteome</keyword>
<evidence type="ECO:0000256" key="4">
    <source>
        <dbReference type="ARBA" id="ARBA00022475"/>
    </source>
</evidence>
<dbReference type="GO" id="GO:0015385">
    <property type="term" value="F:sodium:proton antiporter activity"/>
    <property type="evidence" value="ECO:0007669"/>
    <property type="project" value="TreeGrafter"/>
</dbReference>
<keyword evidence="6 8" id="KW-1133">Transmembrane helix</keyword>
<gene>
    <name evidence="10" type="ORF">DM558_03855</name>
</gene>
<feature type="transmembrane region" description="Helical" evidence="8">
    <location>
        <begin position="302"/>
        <end position="326"/>
    </location>
</feature>
<proteinExistence type="inferred from homology"/>
<evidence type="ECO:0000256" key="8">
    <source>
        <dbReference type="RuleBase" id="RU365088"/>
    </source>
</evidence>
<keyword evidence="7 8" id="KW-0472">Membrane</keyword>
<dbReference type="InterPro" id="IPR011701">
    <property type="entry name" value="MFS"/>
</dbReference>
<dbReference type="PROSITE" id="PS50850">
    <property type="entry name" value="MFS"/>
    <property type="match status" value="1"/>
</dbReference>
<dbReference type="GO" id="GO:0042910">
    <property type="term" value="F:xenobiotic transmembrane transporter activity"/>
    <property type="evidence" value="ECO:0007669"/>
    <property type="project" value="InterPro"/>
</dbReference>
<dbReference type="InterPro" id="IPR004812">
    <property type="entry name" value="Efflux_drug-R_Bcr/CmlA"/>
</dbReference>
<dbReference type="SUPFAM" id="SSF103473">
    <property type="entry name" value="MFS general substrate transporter"/>
    <property type="match status" value="1"/>
</dbReference>
<sequence>MTLRIILILASLNAFGPIAIDLYLPSFTSMAEEFNTTSDKIQLSLSVYLIGLAAGQILYGPLTDKLGRKIPLLFGLCIFMLASLGCALATSLEWLIALRVLQALGGCAGMVISRAVVRDLCDPKIAAKVFSQLMLVSGITPMIAPLIGSWLLQYYETWHASFYFCFIFAVIIITTTFCWLPETLHPNAPRPPISTAMKQYKALFKKYQFISFSFVGGFVLAGLFIYIGSSHFIFVELYELTNTQYAWLFALNSLSIMLSAQLNYILLAKHPSMFWIPKILWISVSAALLLILASYFKAPVWLMVIPIIIFMGTIGILLPNITACAMSIDARQAGSASALMGTLQFAIAASLSGLTAWLQNGTIYPTAVMLCLCASTGIAITYLFTKHLQYKI</sequence>
<feature type="domain" description="Major facilitator superfamily (MFS) profile" evidence="9">
    <location>
        <begin position="2"/>
        <end position="389"/>
    </location>
</feature>
<evidence type="ECO:0000256" key="1">
    <source>
        <dbReference type="ARBA" id="ARBA00004651"/>
    </source>
</evidence>
<dbReference type="PANTHER" id="PTHR23502">
    <property type="entry name" value="MAJOR FACILITATOR SUPERFAMILY"/>
    <property type="match status" value="1"/>
</dbReference>
<dbReference type="EMBL" id="CP029822">
    <property type="protein sequence ID" value="AZS49964.1"/>
    <property type="molecule type" value="Genomic_DNA"/>
</dbReference>
<comment type="similarity">
    <text evidence="2 8">Belongs to the major facilitator superfamily. Bcr/CmlA family.</text>
</comment>
<dbReference type="GO" id="GO:1990961">
    <property type="term" value="P:xenobiotic detoxification by transmembrane export across the plasma membrane"/>
    <property type="evidence" value="ECO:0007669"/>
    <property type="project" value="InterPro"/>
</dbReference>
<evidence type="ECO:0000256" key="6">
    <source>
        <dbReference type="ARBA" id="ARBA00022989"/>
    </source>
</evidence>
<evidence type="ECO:0000259" key="9">
    <source>
        <dbReference type="PROSITE" id="PS50850"/>
    </source>
</evidence>
<accession>A0A3S9XC10</accession>
<dbReference type="AlphaFoldDB" id="A0A3S9XC10"/>
<dbReference type="PANTHER" id="PTHR23502:SF132">
    <property type="entry name" value="POLYAMINE TRANSPORTER 2-RELATED"/>
    <property type="match status" value="1"/>
</dbReference>
<keyword evidence="5 8" id="KW-0812">Transmembrane</keyword>
<reference evidence="11" key="1">
    <citation type="submission" date="2018-06" db="EMBL/GenBank/DDBJ databases">
        <title>Complete genome of Pseudomonas insecticola strain QZS01.</title>
        <authorList>
            <person name="Wang J."/>
            <person name="Su Q."/>
        </authorList>
    </citation>
    <scope>NUCLEOTIDE SEQUENCE [LARGE SCALE GENOMIC DNA]</scope>
    <source>
        <strain evidence="11">QZS01</strain>
    </source>
</reference>
<feature type="transmembrane region" description="Helical" evidence="8">
    <location>
        <begin position="72"/>
        <end position="90"/>
    </location>
</feature>
<protein>
    <recommendedName>
        <fullName evidence="8">Bcr/CflA family efflux transporter</fullName>
    </recommendedName>
</protein>
<keyword evidence="4" id="KW-1003">Cell membrane</keyword>
<evidence type="ECO:0000256" key="3">
    <source>
        <dbReference type="ARBA" id="ARBA00022448"/>
    </source>
</evidence>
<evidence type="ECO:0000313" key="10">
    <source>
        <dbReference type="EMBL" id="AZS49964.1"/>
    </source>
</evidence>
<feature type="transmembrane region" description="Helical" evidence="8">
    <location>
        <begin position="363"/>
        <end position="384"/>
    </location>
</feature>
<dbReference type="FunFam" id="1.20.1720.10:FF:000005">
    <property type="entry name" value="Bcr/CflA family efflux transporter"/>
    <property type="match status" value="1"/>
</dbReference>
<dbReference type="Proteomes" id="UP000273143">
    <property type="component" value="Chromosome"/>
</dbReference>
<dbReference type="InterPro" id="IPR020846">
    <property type="entry name" value="MFS_dom"/>
</dbReference>
<evidence type="ECO:0000313" key="11">
    <source>
        <dbReference type="Proteomes" id="UP000273143"/>
    </source>
</evidence>
<feature type="transmembrane region" description="Helical" evidence="8">
    <location>
        <begin position="158"/>
        <end position="180"/>
    </location>
</feature>
<evidence type="ECO:0000256" key="7">
    <source>
        <dbReference type="ARBA" id="ARBA00023136"/>
    </source>
</evidence>
<dbReference type="GO" id="GO:0005886">
    <property type="term" value="C:plasma membrane"/>
    <property type="evidence" value="ECO:0007669"/>
    <property type="project" value="UniProtKB-SubCell"/>
</dbReference>
<name>A0A3S9XC10_9GAMM</name>
<dbReference type="Gene3D" id="1.20.1720.10">
    <property type="entry name" value="Multidrug resistance protein D"/>
    <property type="match status" value="1"/>
</dbReference>
<comment type="caution">
    <text evidence="8">Lacks conserved residue(s) required for the propagation of feature annotation.</text>
</comment>
<dbReference type="RefSeq" id="WP_127162133.1">
    <property type="nucleotide sequence ID" value="NZ_CP029822.1"/>
</dbReference>
<organism evidence="10 11">
    <name type="scientific">Entomomonas moraniae</name>
    <dbReference type="NCBI Taxonomy" id="2213226"/>
    <lineage>
        <taxon>Bacteria</taxon>
        <taxon>Pseudomonadati</taxon>
        <taxon>Pseudomonadota</taxon>
        <taxon>Gammaproteobacteria</taxon>
        <taxon>Pseudomonadales</taxon>
        <taxon>Pseudomonadaceae</taxon>
        <taxon>Entomomonas</taxon>
    </lineage>
</organism>
<feature type="transmembrane region" description="Helical" evidence="8">
    <location>
        <begin position="41"/>
        <end position="60"/>
    </location>
</feature>
<dbReference type="CDD" id="cd17320">
    <property type="entry name" value="MFS_MdfA_MDR_like"/>
    <property type="match status" value="1"/>
</dbReference>
<dbReference type="KEGG" id="emo:DM558_03855"/>
<feature type="transmembrane region" description="Helical" evidence="8">
    <location>
        <begin position="279"/>
        <end position="296"/>
    </location>
</feature>
<comment type="subcellular location">
    <subcellularLocation>
        <location evidence="8">Cell inner membrane</location>
        <topology evidence="8">Multi-pass membrane protein</topology>
    </subcellularLocation>
    <subcellularLocation>
        <location evidence="1">Cell membrane</location>
        <topology evidence="1">Multi-pass membrane protein</topology>
    </subcellularLocation>
</comment>
<evidence type="ECO:0000256" key="2">
    <source>
        <dbReference type="ARBA" id="ARBA00006236"/>
    </source>
</evidence>
<feature type="transmembrane region" description="Helical" evidence="8">
    <location>
        <begin position="338"/>
        <end position="357"/>
    </location>
</feature>
<dbReference type="InterPro" id="IPR036259">
    <property type="entry name" value="MFS_trans_sf"/>
</dbReference>
<feature type="transmembrane region" description="Helical" evidence="8">
    <location>
        <begin position="247"/>
        <end position="267"/>
    </location>
</feature>
<feature type="transmembrane region" description="Helical" evidence="8">
    <location>
        <begin position="129"/>
        <end position="152"/>
    </location>
</feature>
<feature type="transmembrane region" description="Helical" evidence="8">
    <location>
        <begin position="207"/>
        <end position="227"/>
    </location>
</feature>
<keyword evidence="8" id="KW-0997">Cell inner membrane</keyword>
<keyword evidence="3 8" id="KW-0813">Transport</keyword>
<dbReference type="NCBIfam" id="TIGR00710">
    <property type="entry name" value="efflux_Bcr_CflA"/>
    <property type="match status" value="1"/>
</dbReference>
<feature type="transmembrane region" description="Helical" evidence="8">
    <location>
        <begin position="96"/>
        <end position="117"/>
    </location>
</feature>